<name>A0A140LDS9_9FIRM</name>
<dbReference type="Proteomes" id="UP000070427">
    <property type="component" value="Unassembled WGS sequence"/>
</dbReference>
<sequence length="124" mass="14384">MIRLRGHHLVCLHFYHGEGYPEEYIDNLRNIMEKVESGEKIRVVCGPDDVCGMCPYLSEGRCGYKEGMDEEIRKLDMKALDLLKVSPGKKVNWSEIKEKVASASKDWFLSFCEGCDWERYCSRP</sequence>
<evidence type="ECO:0000313" key="1">
    <source>
        <dbReference type="EMBL" id="KXG78704.1"/>
    </source>
</evidence>
<dbReference type="InterPro" id="IPR009702">
    <property type="entry name" value="DUF1284"/>
</dbReference>
<accession>A0A140LDS9</accession>
<dbReference type="AlphaFoldDB" id="A0A140LDS9"/>
<keyword evidence="2" id="KW-1185">Reference proteome</keyword>
<protein>
    <recommendedName>
        <fullName evidence="3">DUF1284 domain-containing protein</fullName>
    </recommendedName>
</protein>
<dbReference type="InParanoid" id="A0A140LDS9"/>
<dbReference type="RefSeq" id="WP_066350587.1">
    <property type="nucleotide sequence ID" value="NZ_LOED01000001.1"/>
</dbReference>
<dbReference type="Pfam" id="PF06935">
    <property type="entry name" value="DUF1284"/>
    <property type="match status" value="1"/>
</dbReference>
<dbReference type="EMBL" id="LOED01000001">
    <property type="protein sequence ID" value="KXG78704.1"/>
    <property type="molecule type" value="Genomic_DNA"/>
</dbReference>
<comment type="caution">
    <text evidence="1">The sequence shown here is derived from an EMBL/GenBank/DDBJ whole genome shotgun (WGS) entry which is preliminary data.</text>
</comment>
<reference evidence="1 2" key="1">
    <citation type="submission" date="2015-12" db="EMBL/GenBank/DDBJ databases">
        <title>Draft genome sequnece of Fervidicola ferrireducens strain Y170.</title>
        <authorList>
            <person name="Patel B.K."/>
        </authorList>
    </citation>
    <scope>NUCLEOTIDE SEQUENCE [LARGE SCALE GENOMIC DNA]</scope>
    <source>
        <strain evidence="1 2">Y170</strain>
    </source>
</reference>
<evidence type="ECO:0008006" key="3">
    <source>
        <dbReference type="Google" id="ProtNLM"/>
    </source>
</evidence>
<evidence type="ECO:0000313" key="2">
    <source>
        <dbReference type="Proteomes" id="UP000070427"/>
    </source>
</evidence>
<dbReference type="OrthoDB" id="121064at2"/>
<dbReference type="STRING" id="520764.AN618_00420"/>
<proteinExistence type="predicted"/>
<gene>
    <name evidence="1" type="ORF">AN618_00420</name>
</gene>
<organism evidence="1 2">
    <name type="scientific">Fervidicola ferrireducens</name>
    <dbReference type="NCBI Taxonomy" id="520764"/>
    <lineage>
        <taxon>Bacteria</taxon>
        <taxon>Bacillati</taxon>
        <taxon>Bacillota</taxon>
        <taxon>Clostridia</taxon>
        <taxon>Thermosediminibacterales</taxon>
        <taxon>Thermosediminibacteraceae</taxon>
        <taxon>Fervidicola</taxon>
    </lineage>
</organism>